<evidence type="ECO:0000313" key="2">
    <source>
        <dbReference type="EMBL" id="JAI02762.1"/>
    </source>
</evidence>
<sequence>MLRQGDRQGPHHQNALPPVLAHSWREPSNVATEPRLAAGIF</sequence>
<feature type="region of interest" description="Disordered" evidence="1">
    <location>
        <begin position="1"/>
        <end position="29"/>
    </location>
</feature>
<evidence type="ECO:0000256" key="1">
    <source>
        <dbReference type="SAM" id="MobiDB-lite"/>
    </source>
</evidence>
<accession>A0A0E9XK26</accession>
<reference evidence="2" key="2">
    <citation type="journal article" date="2015" name="Fish Shellfish Immunol.">
        <title>Early steps in the European eel (Anguilla anguilla)-Vibrio vulnificus interaction in the gills: Role of the RtxA13 toxin.</title>
        <authorList>
            <person name="Callol A."/>
            <person name="Pajuelo D."/>
            <person name="Ebbesson L."/>
            <person name="Teles M."/>
            <person name="MacKenzie S."/>
            <person name="Amaro C."/>
        </authorList>
    </citation>
    <scope>NUCLEOTIDE SEQUENCE</scope>
</reference>
<organism evidence="2">
    <name type="scientific">Anguilla anguilla</name>
    <name type="common">European freshwater eel</name>
    <name type="synonym">Muraena anguilla</name>
    <dbReference type="NCBI Taxonomy" id="7936"/>
    <lineage>
        <taxon>Eukaryota</taxon>
        <taxon>Metazoa</taxon>
        <taxon>Chordata</taxon>
        <taxon>Craniata</taxon>
        <taxon>Vertebrata</taxon>
        <taxon>Euteleostomi</taxon>
        <taxon>Actinopterygii</taxon>
        <taxon>Neopterygii</taxon>
        <taxon>Teleostei</taxon>
        <taxon>Anguilliformes</taxon>
        <taxon>Anguillidae</taxon>
        <taxon>Anguilla</taxon>
    </lineage>
</organism>
<proteinExistence type="predicted"/>
<protein>
    <submittedName>
        <fullName evidence="2">Uncharacterized protein</fullName>
    </submittedName>
</protein>
<dbReference type="EMBL" id="GBXM01005816">
    <property type="protein sequence ID" value="JAI02762.1"/>
    <property type="molecule type" value="Transcribed_RNA"/>
</dbReference>
<dbReference type="AlphaFoldDB" id="A0A0E9XK26"/>
<reference evidence="2" key="1">
    <citation type="submission" date="2014-11" db="EMBL/GenBank/DDBJ databases">
        <authorList>
            <person name="Amaro Gonzalez C."/>
        </authorList>
    </citation>
    <scope>NUCLEOTIDE SEQUENCE</scope>
</reference>
<name>A0A0E9XK26_ANGAN</name>